<evidence type="ECO:0000313" key="1">
    <source>
        <dbReference type="EnsemblMetazoa" id="OVOC9627.1"/>
    </source>
</evidence>
<reference evidence="1" key="2">
    <citation type="submission" date="2022-06" db="UniProtKB">
        <authorList>
            <consortium name="EnsemblMetazoa"/>
        </authorList>
    </citation>
    <scope>IDENTIFICATION</scope>
</reference>
<dbReference type="EnsemblMetazoa" id="OVOC9627.1">
    <property type="protein sequence ID" value="OVOC9627.1"/>
    <property type="gene ID" value="WBGene00246436"/>
</dbReference>
<protein>
    <submittedName>
        <fullName evidence="1">Uncharacterized protein</fullName>
    </submittedName>
</protein>
<reference evidence="2" key="1">
    <citation type="submission" date="2013-10" db="EMBL/GenBank/DDBJ databases">
        <title>Genome sequencing of Onchocerca volvulus.</title>
        <authorList>
            <person name="Cotton J."/>
            <person name="Tsai J."/>
            <person name="Stanley E."/>
            <person name="Tracey A."/>
            <person name="Holroyd N."/>
            <person name="Lustigman S."/>
            <person name="Berriman M."/>
        </authorList>
    </citation>
    <scope>NUCLEOTIDE SEQUENCE</scope>
</reference>
<sequence>MSVLTNGIAINKMDKFRIKRCFKVKISLKFEDDTSRRSADGQTNRCRVDKNGAVIMFIYPSDTIEDEEEGIIND</sequence>
<name>A0A8R1Y9J3_ONCVO</name>
<proteinExistence type="predicted"/>
<keyword evidence="2" id="KW-1185">Reference proteome</keyword>
<dbReference type="EMBL" id="CMVM020000284">
    <property type="status" value="NOT_ANNOTATED_CDS"/>
    <property type="molecule type" value="Genomic_DNA"/>
</dbReference>
<accession>A0A8R1Y9J3</accession>
<dbReference type="Proteomes" id="UP000024404">
    <property type="component" value="Unassembled WGS sequence"/>
</dbReference>
<dbReference type="AlphaFoldDB" id="A0A8R1Y9J3"/>
<organism evidence="1 2">
    <name type="scientific">Onchocerca volvulus</name>
    <dbReference type="NCBI Taxonomy" id="6282"/>
    <lineage>
        <taxon>Eukaryota</taxon>
        <taxon>Metazoa</taxon>
        <taxon>Ecdysozoa</taxon>
        <taxon>Nematoda</taxon>
        <taxon>Chromadorea</taxon>
        <taxon>Rhabditida</taxon>
        <taxon>Spirurina</taxon>
        <taxon>Spiruromorpha</taxon>
        <taxon>Filarioidea</taxon>
        <taxon>Onchocercidae</taxon>
        <taxon>Onchocerca</taxon>
    </lineage>
</organism>
<evidence type="ECO:0000313" key="2">
    <source>
        <dbReference type="Proteomes" id="UP000024404"/>
    </source>
</evidence>